<organism evidence="1 2">
    <name type="scientific">Kordia periserrulae</name>
    <dbReference type="NCBI Taxonomy" id="701523"/>
    <lineage>
        <taxon>Bacteria</taxon>
        <taxon>Pseudomonadati</taxon>
        <taxon>Bacteroidota</taxon>
        <taxon>Flavobacteriia</taxon>
        <taxon>Flavobacteriales</taxon>
        <taxon>Flavobacteriaceae</taxon>
        <taxon>Kordia</taxon>
    </lineage>
</organism>
<accession>A0A2T6C604</accession>
<comment type="caution">
    <text evidence="1">The sequence shown here is derived from an EMBL/GenBank/DDBJ whole genome shotgun (WGS) entry which is preliminary data.</text>
</comment>
<dbReference type="RefSeq" id="WP_108113104.1">
    <property type="nucleotide sequence ID" value="NZ_QBKT01000001.1"/>
</dbReference>
<dbReference type="Proteomes" id="UP000244090">
    <property type="component" value="Unassembled WGS sequence"/>
</dbReference>
<protein>
    <submittedName>
        <fullName evidence="1">Uncharacterized protein</fullName>
    </submittedName>
</protein>
<dbReference type="OrthoDB" id="1450997at2"/>
<evidence type="ECO:0000313" key="1">
    <source>
        <dbReference type="EMBL" id="PTX63723.1"/>
    </source>
</evidence>
<name>A0A2T6C604_9FLAO</name>
<dbReference type="EMBL" id="QBKT01000001">
    <property type="protein sequence ID" value="PTX63723.1"/>
    <property type="molecule type" value="Genomic_DNA"/>
</dbReference>
<keyword evidence="2" id="KW-1185">Reference proteome</keyword>
<dbReference type="AlphaFoldDB" id="A0A2T6C604"/>
<gene>
    <name evidence="1" type="ORF">C8N46_101327</name>
</gene>
<reference evidence="1 2" key="1">
    <citation type="submission" date="2018-04" db="EMBL/GenBank/DDBJ databases">
        <title>Genomic Encyclopedia of Archaeal and Bacterial Type Strains, Phase II (KMG-II): from individual species to whole genera.</title>
        <authorList>
            <person name="Goeker M."/>
        </authorList>
    </citation>
    <scope>NUCLEOTIDE SEQUENCE [LARGE SCALE GENOMIC DNA]</scope>
    <source>
        <strain evidence="1 2">DSM 25731</strain>
    </source>
</reference>
<sequence length="69" mass="7740">MKKRNTTSLRLNKNSISNLEKQQVQGGTVYTKYNCDTFAGSPCTSFIDACPSAWVCPLTEDPKQCPYPY</sequence>
<evidence type="ECO:0000313" key="2">
    <source>
        <dbReference type="Proteomes" id="UP000244090"/>
    </source>
</evidence>
<proteinExistence type="predicted"/>